<dbReference type="EMBL" id="FOKJ01000166">
    <property type="protein sequence ID" value="SFB64668.1"/>
    <property type="molecule type" value="Genomic_DNA"/>
</dbReference>
<feature type="domain" description="AAA+ ATPase" evidence="1">
    <location>
        <begin position="67"/>
        <end position="278"/>
    </location>
</feature>
<evidence type="ECO:0000313" key="3">
    <source>
        <dbReference type="Proteomes" id="UP000198861"/>
    </source>
</evidence>
<dbReference type="InterPro" id="IPR027417">
    <property type="entry name" value="P-loop_NTPase"/>
</dbReference>
<evidence type="ECO:0000313" key="2">
    <source>
        <dbReference type="EMBL" id="SFB64668.1"/>
    </source>
</evidence>
<reference evidence="2 3" key="1">
    <citation type="submission" date="2016-10" db="EMBL/GenBank/DDBJ databases">
        <authorList>
            <person name="Varghese N."/>
            <person name="Submissions S."/>
        </authorList>
    </citation>
    <scope>NUCLEOTIDE SEQUENCE [LARGE SCALE GENOMIC DNA]</scope>
    <source>
        <strain evidence="2 3">DSM 282</strain>
    </source>
</reference>
<dbReference type="Proteomes" id="UP000198861">
    <property type="component" value="Unassembled WGS sequence"/>
</dbReference>
<name>A0A1I1CUT6_9GAMM</name>
<dbReference type="InterPro" id="IPR003593">
    <property type="entry name" value="AAA+_ATPase"/>
</dbReference>
<keyword evidence="3" id="KW-1185">Reference proteome</keyword>
<protein>
    <submittedName>
        <fullName evidence="2">ATPase family associated with various cellular activities (AAA)</fullName>
    </submittedName>
</protein>
<comment type="caution">
    <text evidence="2">The sequence shown here is derived from an EMBL/GenBank/DDBJ whole genome shotgun (WGS) entry which is preliminary data.</text>
</comment>
<organism evidence="2 3">
    <name type="scientific">Azotobacter beijerinckii</name>
    <dbReference type="NCBI Taxonomy" id="170623"/>
    <lineage>
        <taxon>Bacteria</taxon>
        <taxon>Pseudomonadati</taxon>
        <taxon>Pseudomonadota</taxon>
        <taxon>Gammaproteobacteria</taxon>
        <taxon>Pseudomonadales</taxon>
        <taxon>Pseudomonadaceae</taxon>
        <taxon>Azotobacter</taxon>
    </lineage>
</organism>
<proteinExistence type="predicted"/>
<dbReference type="SMART" id="SM00382">
    <property type="entry name" value="AAA"/>
    <property type="match status" value="1"/>
</dbReference>
<evidence type="ECO:0000259" key="1">
    <source>
        <dbReference type="SMART" id="SM00382"/>
    </source>
</evidence>
<accession>A0A1I1CUT6</accession>
<dbReference type="RefSeq" id="WP_091014326.1">
    <property type="nucleotide sequence ID" value="NZ_FOKJ01000166.1"/>
</dbReference>
<dbReference type="SUPFAM" id="SSF52540">
    <property type="entry name" value="P-loop containing nucleoside triphosphate hydrolases"/>
    <property type="match status" value="1"/>
</dbReference>
<dbReference type="Gene3D" id="3.40.50.300">
    <property type="entry name" value="P-loop containing nucleotide triphosphate hydrolases"/>
    <property type="match status" value="1"/>
</dbReference>
<gene>
    <name evidence="2" type="ORF">SAMN04244571_04709</name>
</gene>
<sequence length="385" mass="43634">MSPYETSGASHETITKQVFQGIGKPHEGPWFRTEDGCSVDDLSADRHPAQYEADEGLISAVNVAMLLNKPLLLTGSPGCGKSDLAERVAWELQCGPVLRFEAQSLSEANDLFYRFDLVGRMAESRIRSDAGIFQHKGYSAGHLSDPTHPAHFVEFGPLGKAIFRAGAKPNGRDEAKQELFEYLRRKIVGNDNEFKQQRSVVLIDEIDKASRDFPNDLLNGIDRMEFKIRELDNLLVRTPEKSTCLHPIVVITSNLERDLPAPFLRRCAFYHIPDPTRERMARIVRLRIFPDREDLRDGEIPGFYRQLLECFFDYREQHGRGQAYEAGTTELLDVAQVLLRQGVADEATVASERVLVKQAIALMAKHPEDAQRLSRFLDTWQPTRL</sequence>